<accession>A0ABS0QAH3</accession>
<protein>
    <submittedName>
        <fullName evidence="2">Uncharacterized protein</fullName>
    </submittedName>
</protein>
<feature type="transmembrane region" description="Helical" evidence="1">
    <location>
        <begin position="16"/>
        <end position="35"/>
    </location>
</feature>
<keyword evidence="3" id="KW-1185">Reference proteome</keyword>
<evidence type="ECO:0000256" key="1">
    <source>
        <dbReference type="SAM" id="Phobius"/>
    </source>
</evidence>
<feature type="transmembrane region" description="Helical" evidence="1">
    <location>
        <begin position="75"/>
        <end position="97"/>
    </location>
</feature>
<keyword evidence="1" id="KW-0812">Transmembrane</keyword>
<feature type="transmembrane region" description="Helical" evidence="1">
    <location>
        <begin position="140"/>
        <end position="157"/>
    </location>
</feature>
<gene>
    <name evidence="2" type="ORF">I7X13_14265</name>
</gene>
<proteinExistence type="predicted"/>
<dbReference type="Proteomes" id="UP000625631">
    <property type="component" value="Unassembled WGS sequence"/>
</dbReference>
<organism evidence="2 3">
    <name type="scientific">Hymenobacter negativus</name>
    <dbReference type="NCBI Taxonomy" id="2795026"/>
    <lineage>
        <taxon>Bacteria</taxon>
        <taxon>Pseudomonadati</taxon>
        <taxon>Bacteroidota</taxon>
        <taxon>Cytophagia</taxon>
        <taxon>Cytophagales</taxon>
        <taxon>Hymenobacteraceae</taxon>
        <taxon>Hymenobacter</taxon>
    </lineage>
</organism>
<sequence length="168" mass="18280">MPDSLYSQPATRSSQVGRWTLIALLLLALLLIGIYDDPTLTFLTVMWERLLAASGLHRLAAAMQQGINGGITKRLLPAVATYAVLYLGICLLLLRLVLAPAQWRMAVKLYAGILAVYVGITLVGKLAGDAVWAYRLSRQILDFVVSPLPVAGLYVLFRAGFGPRVART</sequence>
<keyword evidence="1" id="KW-1133">Transmembrane helix</keyword>
<dbReference type="RefSeq" id="WP_198069165.1">
    <property type="nucleotide sequence ID" value="NZ_JAEDAD010000004.1"/>
</dbReference>
<keyword evidence="1" id="KW-0472">Membrane</keyword>
<dbReference type="EMBL" id="JAEDAE010000006">
    <property type="protein sequence ID" value="MBH8559226.1"/>
    <property type="molecule type" value="Genomic_DNA"/>
</dbReference>
<evidence type="ECO:0000313" key="2">
    <source>
        <dbReference type="EMBL" id="MBH8559226.1"/>
    </source>
</evidence>
<evidence type="ECO:0000313" key="3">
    <source>
        <dbReference type="Proteomes" id="UP000625631"/>
    </source>
</evidence>
<dbReference type="NCBIfam" id="NF046082">
    <property type="entry name" value="assoc_w_XrtX"/>
    <property type="match status" value="1"/>
</dbReference>
<reference evidence="2 3" key="1">
    <citation type="submission" date="2020-12" db="EMBL/GenBank/DDBJ databases">
        <title>Hymenobacter sp.</title>
        <authorList>
            <person name="Kim M.K."/>
        </authorList>
    </citation>
    <scope>NUCLEOTIDE SEQUENCE [LARGE SCALE GENOMIC DNA]</scope>
    <source>
        <strain evidence="2 3">BT442</strain>
    </source>
</reference>
<comment type="caution">
    <text evidence="2">The sequence shown here is derived from an EMBL/GenBank/DDBJ whole genome shotgun (WGS) entry which is preliminary data.</text>
</comment>
<feature type="transmembrane region" description="Helical" evidence="1">
    <location>
        <begin position="109"/>
        <end position="128"/>
    </location>
</feature>
<name>A0ABS0QAH3_9BACT</name>